<name>A0A7C5L354_AQUAO</name>
<evidence type="ECO:0000313" key="1">
    <source>
        <dbReference type="EMBL" id="HHJ64089.1"/>
    </source>
</evidence>
<protein>
    <recommendedName>
        <fullName evidence="2">Lipoprotein</fullName>
    </recommendedName>
</protein>
<evidence type="ECO:0008006" key="2">
    <source>
        <dbReference type="Google" id="ProtNLM"/>
    </source>
</evidence>
<reference evidence="1" key="1">
    <citation type="journal article" date="2020" name="mSystems">
        <title>Genome- and Community-Level Interaction Insights into Carbon Utilization and Element Cycling Functions of Hydrothermarchaeota in Hydrothermal Sediment.</title>
        <authorList>
            <person name="Zhou Z."/>
            <person name="Liu Y."/>
            <person name="Xu W."/>
            <person name="Pan J."/>
            <person name="Luo Z.H."/>
            <person name="Li M."/>
        </authorList>
    </citation>
    <scope>NUCLEOTIDE SEQUENCE [LARGE SCALE GENOMIC DNA]</scope>
    <source>
        <strain evidence="1">HyVt-501</strain>
    </source>
</reference>
<sequence>MKWLTTLLWGLFLLSCAQKKDFEKANYGDYERCMNSIALFDTCANPGTSCEFHLKKVSLMLEDSDLDPAQRSFVMRTCYRICSNRKAYYRKIKPKLMRDCSRLLETGYN</sequence>
<organism evidence="1">
    <name type="scientific">Aquifex aeolicus</name>
    <dbReference type="NCBI Taxonomy" id="63363"/>
    <lineage>
        <taxon>Bacteria</taxon>
        <taxon>Pseudomonadati</taxon>
        <taxon>Aquificota</taxon>
        <taxon>Aquificia</taxon>
        <taxon>Aquificales</taxon>
        <taxon>Aquificaceae</taxon>
        <taxon>Aquifex</taxon>
    </lineage>
</organism>
<gene>
    <name evidence="1" type="ORF">ENJ61_04190</name>
</gene>
<comment type="caution">
    <text evidence="1">The sequence shown here is derived from an EMBL/GenBank/DDBJ whole genome shotgun (WGS) entry which is preliminary data.</text>
</comment>
<dbReference type="EMBL" id="DRNB01000153">
    <property type="protein sequence ID" value="HHJ64089.1"/>
    <property type="molecule type" value="Genomic_DNA"/>
</dbReference>
<accession>A0A7C5L354</accession>
<dbReference type="AlphaFoldDB" id="A0A7C5L354"/>
<proteinExistence type="predicted"/>
<dbReference type="Proteomes" id="UP000885792">
    <property type="component" value="Unassembled WGS sequence"/>
</dbReference>
<dbReference type="PROSITE" id="PS51257">
    <property type="entry name" value="PROKAR_LIPOPROTEIN"/>
    <property type="match status" value="1"/>
</dbReference>